<keyword evidence="5 9" id="KW-0560">Oxidoreductase</keyword>
<evidence type="ECO:0000256" key="4">
    <source>
        <dbReference type="ARBA" id="ARBA00022723"/>
    </source>
</evidence>
<keyword evidence="3 9" id="KW-0349">Heme</keyword>
<dbReference type="PANTHER" id="PTHR46696">
    <property type="entry name" value="P450, PUTATIVE (EUROFUNG)-RELATED"/>
    <property type="match status" value="1"/>
</dbReference>
<dbReference type="Pfam" id="PF00067">
    <property type="entry name" value="p450"/>
    <property type="match status" value="2"/>
</dbReference>
<dbReference type="SUPFAM" id="SSF48264">
    <property type="entry name" value="Cytochrome P450"/>
    <property type="match status" value="1"/>
</dbReference>
<dbReference type="FunFam" id="1.10.630.10:FF:000018">
    <property type="entry name" value="Cytochrome P450 monooxygenase"/>
    <property type="match status" value="1"/>
</dbReference>
<dbReference type="PRINTS" id="PR00359">
    <property type="entry name" value="BP450"/>
</dbReference>
<dbReference type="GO" id="GO:0005506">
    <property type="term" value="F:iron ion binding"/>
    <property type="evidence" value="ECO:0007669"/>
    <property type="project" value="InterPro"/>
</dbReference>
<accession>A0A1H3NSS0</accession>
<dbReference type="InterPro" id="IPR036396">
    <property type="entry name" value="Cyt_P450_sf"/>
</dbReference>
<comment type="pathway">
    <text evidence="1">Antibiotic biosynthesis; vancomycin biosynthesis.</text>
</comment>
<dbReference type="PANTHER" id="PTHR46696:SF1">
    <property type="entry name" value="CYTOCHROME P450 YJIB-RELATED"/>
    <property type="match status" value="1"/>
</dbReference>
<dbReference type="GO" id="GO:0016705">
    <property type="term" value="F:oxidoreductase activity, acting on paired donors, with incorporation or reduction of molecular oxygen"/>
    <property type="evidence" value="ECO:0007669"/>
    <property type="project" value="InterPro"/>
</dbReference>
<dbReference type="InterPro" id="IPR002397">
    <property type="entry name" value="Cyt_P450_B"/>
</dbReference>
<dbReference type="AlphaFoldDB" id="A0A1H3NSS0"/>
<evidence type="ECO:0000256" key="5">
    <source>
        <dbReference type="ARBA" id="ARBA00023002"/>
    </source>
</evidence>
<evidence type="ECO:0000256" key="3">
    <source>
        <dbReference type="ARBA" id="ARBA00022617"/>
    </source>
</evidence>
<sequence>MTTAVDVESTLLTLFSPEGHANPYPIYDALRAAAPVSFHSGLNVYFLTRYADVETLLGGADFRTPDEDWADEHKPGWRDHPASVFMHTSVLYRNPPDHTRLRRLVSKAFTARRVEALRPHIEADVKRVLDALEEAGRDGKVVDFQDIVSFPLPVSVIGDLVGVPQEDQGQWRWLVDDMAKLFDPVLDEETHAKADKACETIFAYFWELLAQRRAEPQDDLLSALIATRDGTDALTDDELVNLVTLIFGAGFETTTGMIGNGIHALLSNPDQLALLKADPSLAAGAVTEVIRYDGSAQMVLRIAGRDTSIAGTDIPEGAIVTGFLGAANRDPERFEEPGRFDIRRAANRPLTFGGGIHFCMGSAVAKVQGEILYNELFARFPGFRLAGEPRRRSVLAMRGFDHLPITL</sequence>
<keyword evidence="11" id="KW-1185">Reference proteome</keyword>
<evidence type="ECO:0000313" key="10">
    <source>
        <dbReference type="EMBL" id="SDY91740.1"/>
    </source>
</evidence>
<dbReference type="InterPro" id="IPR001128">
    <property type="entry name" value="Cyt_P450"/>
</dbReference>
<gene>
    <name evidence="10" type="ORF">SAMN05421504_107439</name>
</gene>
<dbReference type="EMBL" id="FNON01000007">
    <property type="protein sequence ID" value="SDY91740.1"/>
    <property type="molecule type" value="Genomic_DNA"/>
</dbReference>
<evidence type="ECO:0000313" key="11">
    <source>
        <dbReference type="Proteomes" id="UP000199515"/>
    </source>
</evidence>
<evidence type="ECO:0000256" key="7">
    <source>
        <dbReference type="ARBA" id="ARBA00023033"/>
    </source>
</evidence>
<evidence type="ECO:0000256" key="8">
    <source>
        <dbReference type="ARBA" id="ARBA00055433"/>
    </source>
</evidence>
<keyword evidence="4 9" id="KW-0479">Metal-binding</keyword>
<reference evidence="10 11" key="1">
    <citation type="submission" date="2016-10" db="EMBL/GenBank/DDBJ databases">
        <authorList>
            <person name="de Groot N.N."/>
        </authorList>
    </citation>
    <scope>NUCLEOTIDE SEQUENCE [LARGE SCALE GENOMIC DNA]</scope>
    <source>
        <strain evidence="10 11">CPCC 202699</strain>
    </source>
</reference>
<dbReference type="RefSeq" id="WP_176968891.1">
    <property type="nucleotide sequence ID" value="NZ_FNON01000007.1"/>
</dbReference>
<dbReference type="Proteomes" id="UP000199515">
    <property type="component" value="Unassembled WGS sequence"/>
</dbReference>
<proteinExistence type="inferred from homology"/>
<evidence type="ECO:0000256" key="2">
    <source>
        <dbReference type="ARBA" id="ARBA00010617"/>
    </source>
</evidence>
<dbReference type="STRING" id="589385.SAMN05421504_107439"/>
<protein>
    <submittedName>
        <fullName evidence="10">Cytochrome P450</fullName>
    </submittedName>
</protein>
<dbReference type="GO" id="GO:0004497">
    <property type="term" value="F:monooxygenase activity"/>
    <property type="evidence" value="ECO:0007669"/>
    <property type="project" value="UniProtKB-KW"/>
</dbReference>
<dbReference type="CDD" id="cd20625">
    <property type="entry name" value="CYP164-like"/>
    <property type="match status" value="1"/>
</dbReference>
<comment type="similarity">
    <text evidence="2 9">Belongs to the cytochrome P450 family.</text>
</comment>
<evidence type="ECO:0000256" key="9">
    <source>
        <dbReference type="RuleBase" id="RU000461"/>
    </source>
</evidence>
<dbReference type="GO" id="GO:0020037">
    <property type="term" value="F:heme binding"/>
    <property type="evidence" value="ECO:0007669"/>
    <property type="project" value="InterPro"/>
</dbReference>
<evidence type="ECO:0000256" key="6">
    <source>
        <dbReference type="ARBA" id="ARBA00023004"/>
    </source>
</evidence>
<keyword evidence="6 9" id="KW-0408">Iron</keyword>
<dbReference type="PROSITE" id="PS00086">
    <property type="entry name" value="CYTOCHROME_P450"/>
    <property type="match status" value="1"/>
</dbReference>
<evidence type="ECO:0000256" key="1">
    <source>
        <dbReference type="ARBA" id="ARBA00004660"/>
    </source>
</evidence>
<dbReference type="InterPro" id="IPR017972">
    <property type="entry name" value="Cyt_P450_CS"/>
</dbReference>
<organism evidence="10 11">
    <name type="scientific">Amycolatopsis xylanica</name>
    <dbReference type="NCBI Taxonomy" id="589385"/>
    <lineage>
        <taxon>Bacteria</taxon>
        <taxon>Bacillati</taxon>
        <taxon>Actinomycetota</taxon>
        <taxon>Actinomycetes</taxon>
        <taxon>Pseudonocardiales</taxon>
        <taxon>Pseudonocardiaceae</taxon>
        <taxon>Amycolatopsis</taxon>
    </lineage>
</organism>
<dbReference type="Gene3D" id="1.10.630.10">
    <property type="entry name" value="Cytochrome P450"/>
    <property type="match status" value="1"/>
</dbReference>
<name>A0A1H3NSS0_9PSEU</name>
<keyword evidence="7 9" id="KW-0503">Monooxygenase</keyword>
<comment type="function">
    <text evidence="8">Involved in the coupling of aromatic side chains of the heptapeptide of vancomycin.</text>
</comment>